<dbReference type="GO" id="GO:0008470">
    <property type="term" value="F:3-methylbutanoyl-CoA dehydrogenase activity"/>
    <property type="evidence" value="ECO:0007669"/>
    <property type="project" value="TreeGrafter"/>
</dbReference>
<sequence>MNTDDALTAARKVAGLLHGDAAERDRAGRRPVREVRALRESGLLGLAPDDHVTTHAVVRIVAAADASIGHLLGYHYLHLWRIGLFDRPEQARRIWRDTAERNWFWAAATNPQDTIRATPSPDGLVVNGSRAFATGAAVADRLVVNATRDDGGDRLTIVMDARLPGIGHPDDWDNMGQRLSASGSVTFDGVRVPHEQVVGALPAGRDDPRMVRLSLSALAYQSVLTQVLVAIAEGALAEAARYTREHARPWPLGGAESAGRDPYILAGYGELVASVRAAGLLADQAASALRAASDLGPALTAEVRGETGVTISSAKVVATRVVLETTTRIFDFIGARGTAGRFGFDRFWRDARTLTLHDPVVYKAREVGAHFLTGELPPPTAYS</sequence>
<dbReference type="Gene3D" id="1.20.140.10">
    <property type="entry name" value="Butyryl-CoA Dehydrogenase, subunit A, domain 3"/>
    <property type="match status" value="1"/>
</dbReference>
<dbReference type="GO" id="GO:0006552">
    <property type="term" value="P:L-leucine catabolic process"/>
    <property type="evidence" value="ECO:0007669"/>
    <property type="project" value="TreeGrafter"/>
</dbReference>
<keyword evidence="3" id="KW-0503">Monooxygenase</keyword>
<dbReference type="Gene3D" id="2.40.110.10">
    <property type="entry name" value="Butyryl-CoA Dehydrogenase, subunit A, domain 2"/>
    <property type="match status" value="1"/>
</dbReference>
<comment type="caution">
    <text evidence="3">The sequence shown here is derived from an EMBL/GenBank/DDBJ whole genome shotgun (WGS) entry which is preliminary data.</text>
</comment>
<dbReference type="PANTHER" id="PTHR43884:SF12">
    <property type="entry name" value="ISOVALERYL-COA DEHYDROGENASE, MITOCHONDRIAL-RELATED"/>
    <property type="match status" value="1"/>
</dbReference>
<dbReference type="SUPFAM" id="SSF56645">
    <property type="entry name" value="Acyl-CoA dehydrogenase NM domain-like"/>
    <property type="match status" value="1"/>
</dbReference>
<keyword evidence="4" id="KW-1185">Reference proteome</keyword>
<dbReference type="RefSeq" id="WP_189162370.1">
    <property type="nucleotide sequence ID" value="NZ_BMNT01000007.1"/>
</dbReference>
<accession>A0A917VFY6</accession>
<dbReference type="InterPro" id="IPR036250">
    <property type="entry name" value="AcylCo_DH-like_C"/>
</dbReference>
<feature type="domain" description="Acyl-CoA dehydrogenase C-terminal" evidence="2">
    <location>
        <begin position="227"/>
        <end position="358"/>
    </location>
</feature>
<protein>
    <submittedName>
        <fullName evidence="3">Monooxygenase</fullName>
    </submittedName>
</protein>
<reference evidence="3" key="1">
    <citation type="journal article" date="2014" name="Int. J. Syst. Evol. Microbiol.">
        <title>Complete genome sequence of Corynebacterium casei LMG S-19264T (=DSM 44701T), isolated from a smear-ripened cheese.</title>
        <authorList>
            <consortium name="US DOE Joint Genome Institute (JGI-PGF)"/>
            <person name="Walter F."/>
            <person name="Albersmeier A."/>
            <person name="Kalinowski J."/>
            <person name="Ruckert C."/>
        </authorList>
    </citation>
    <scope>NUCLEOTIDE SEQUENCE</scope>
    <source>
        <strain evidence="3">JCM 13064</strain>
    </source>
</reference>
<dbReference type="GO" id="GO:0050660">
    <property type="term" value="F:flavin adenine dinucleotide binding"/>
    <property type="evidence" value="ECO:0007669"/>
    <property type="project" value="InterPro"/>
</dbReference>
<dbReference type="Gene3D" id="1.10.540.10">
    <property type="entry name" value="Acyl-CoA dehydrogenase/oxidase, N-terminal domain"/>
    <property type="match status" value="1"/>
</dbReference>
<dbReference type="SUPFAM" id="SSF47203">
    <property type="entry name" value="Acyl-CoA dehydrogenase C-terminal domain-like"/>
    <property type="match status" value="1"/>
</dbReference>
<dbReference type="Proteomes" id="UP000645217">
    <property type="component" value="Unassembled WGS sequence"/>
</dbReference>
<organism evidence="3 4">
    <name type="scientific">Sphaerisporangium melleum</name>
    <dbReference type="NCBI Taxonomy" id="321316"/>
    <lineage>
        <taxon>Bacteria</taxon>
        <taxon>Bacillati</taxon>
        <taxon>Actinomycetota</taxon>
        <taxon>Actinomycetes</taxon>
        <taxon>Streptosporangiales</taxon>
        <taxon>Streptosporangiaceae</taxon>
        <taxon>Sphaerisporangium</taxon>
    </lineage>
</organism>
<proteinExistence type="predicted"/>
<name>A0A917VFY6_9ACTN</name>
<dbReference type="Pfam" id="PF08028">
    <property type="entry name" value="Acyl-CoA_dh_2"/>
    <property type="match status" value="1"/>
</dbReference>
<dbReference type="EMBL" id="BMNT01000007">
    <property type="protein sequence ID" value="GGK74670.1"/>
    <property type="molecule type" value="Genomic_DNA"/>
</dbReference>
<evidence type="ECO:0000313" key="4">
    <source>
        <dbReference type="Proteomes" id="UP000645217"/>
    </source>
</evidence>
<evidence type="ECO:0000256" key="1">
    <source>
        <dbReference type="ARBA" id="ARBA00023002"/>
    </source>
</evidence>
<dbReference type="GO" id="GO:0004497">
    <property type="term" value="F:monooxygenase activity"/>
    <property type="evidence" value="ECO:0007669"/>
    <property type="project" value="UniProtKB-KW"/>
</dbReference>
<evidence type="ECO:0000313" key="3">
    <source>
        <dbReference type="EMBL" id="GGK74670.1"/>
    </source>
</evidence>
<dbReference type="AlphaFoldDB" id="A0A917VFY6"/>
<keyword evidence="1" id="KW-0560">Oxidoreductase</keyword>
<gene>
    <name evidence="3" type="ORF">GCM10007964_16890</name>
</gene>
<dbReference type="InterPro" id="IPR046373">
    <property type="entry name" value="Acyl-CoA_Oxase/DH_mid-dom_sf"/>
</dbReference>
<reference evidence="3" key="2">
    <citation type="submission" date="2020-09" db="EMBL/GenBank/DDBJ databases">
        <authorList>
            <person name="Sun Q."/>
            <person name="Ohkuma M."/>
        </authorList>
    </citation>
    <scope>NUCLEOTIDE SEQUENCE</scope>
    <source>
        <strain evidence="3">JCM 13064</strain>
    </source>
</reference>
<dbReference type="InterPro" id="IPR009100">
    <property type="entry name" value="AcylCoA_DH/oxidase_NM_dom_sf"/>
</dbReference>
<dbReference type="InterPro" id="IPR037069">
    <property type="entry name" value="AcylCoA_DH/ox_N_sf"/>
</dbReference>
<dbReference type="InterPro" id="IPR013107">
    <property type="entry name" value="Acyl-CoA_DH_C"/>
</dbReference>
<evidence type="ECO:0000259" key="2">
    <source>
        <dbReference type="Pfam" id="PF08028"/>
    </source>
</evidence>
<dbReference type="PIRSF" id="PIRSF016578">
    <property type="entry name" value="HsaA"/>
    <property type="match status" value="1"/>
</dbReference>
<dbReference type="PANTHER" id="PTHR43884">
    <property type="entry name" value="ACYL-COA DEHYDROGENASE"/>
    <property type="match status" value="1"/>
</dbReference>